<reference evidence="9 11" key="1">
    <citation type="journal article" date="2011" name="Nature">
        <title>The Medicago genome provides insight into the evolution of rhizobial symbioses.</title>
        <authorList>
            <person name="Young N.D."/>
            <person name="Debelle F."/>
            <person name="Oldroyd G.E."/>
            <person name="Geurts R."/>
            <person name="Cannon S.B."/>
            <person name="Udvardi M.K."/>
            <person name="Benedito V.A."/>
            <person name="Mayer K.F."/>
            <person name="Gouzy J."/>
            <person name="Schoof H."/>
            <person name="Van de Peer Y."/>
            <person name="Proost S."/>
            <person name="Cook D.R."/>
            <person name="Meyers B.C."/>
            <person name="Spannagl M."/>
            <person name="Cheung F."/>
            <person name="De Mita S."/>
            <person name="Krishnakumar V."/>
            <person name="Gundlach H."/>
            <person name="Zhou S."/>
            <person name="Mudge J."/>
            <person name="Bharti A.K."/>
            <person name="Murray J.D."/>
            <person name="Naoumkina M.A."/>
            <person name="Rosen B."/>
            <person name="Silverstein K.A."/>
            <person name="Tang H."/>
            <person name="Rombauts S."/>
            <person name="Zhao P.X."/>
            <person name="Zhou P."/>
            <person name="Barbe V."/>
            <person name="Bardou P."/>
            <person name="Bechner M."/>
            <person name="Bellec A."/>
            <person name="Berger A."/>
            <person name="Berges H."/>
            <person name="Bidwell S."/>
            <person name="Bisseling T."/>
            <person name="Choisne N."/>
            <person name="Couloux A."/>
            <person name="Denny R."/>
            <person name="Deshpande S."/>
            <person name="Dai X."/>
            <person name="Doyle J.J."/>
            <person name="Dudez A.M."/>
            <person name="Farmer A.D."/>
            <person name="Fouteau S."/>
            <person name="Franken C."/>
            <person name="Gibelin C."/>
            <person name="Gish J."/>
            <person name="Goldstein S."/>
            <person name="Gonzalez A.J."/>
            <person name="Green P.J."/>
            <person name="Hallab A."/>
            <person name="Hartog M."/>
            <person name="Hua A."/>
            <person name="Humphray S.J."/>
            <person name="Jeong D.H."/>
            <person name="Jing Y."/>
            <person name="Jocker A."/>
            <person name="Kenton S.M."/>
            <person name="Kim D.J."/>
            <person name="Klee K."/>
            <person name="Lai H."/>
            <person name="Lang C."/>
            <person name="Lin S."/>
            <person name="Macmil S.L."/>
            <person name="Magdelenat G."/>
            <person name="Matthews L."/>
            <person name="McCorrison J."/>
            <person name="Monaghan E.L."/>
            <person name="Mun J.H."/>
            <person name="Najar F.Z."/>
            <person name="Nicholson C."/>
            <person name="Noirot C."/>
            <person name="O'Bleness M."/>
            <person name="Paule C.R."/>
            <person name="Poulain J."/>
            <person name="Prion F."/>
            <person name="Qin B."/>
            <person name="Qu C."/>
            <person name="Retzel E.F."/>
            <person name="Riddle C."/>
            <person name="Sallet E."/>
            <person name="Samain S."/>
            <person name="Samson N."/>
            <person name="Sanders I."/>
            <person name="Saurat O."/>
            <person name="Scarpelli C."/>
            <person name="Schiex T."/>
            <person name="Segurens B."/>
            <person name="Severin A.J."/>
            <person name="Sherrier D.J."/>
            <person name="Shi R."/>
            <person name="Sims S."/>
            <person name="Singer S.R."/>
            <person name="Sinharoy S."/>
            <person name="Sterck L."/>
            <person name="Viollet A."/>
            <person name="Wang B.B."/>
            <person name="Wang K."/>
            <person name="Wang M."/>
            <person name="Wang X."/>
            <person name="Warfsmann J."/>
            <person name="Weissenbach J."/>
            <person name="White D.D."/>
            <person name="White J.D."/>
            <person name="Wiley G.B."/>
            <person name="Wincker P."/>
            <person name="Xing Y."/>
            <person name="Yang L."/>
            <person name="Yao Z."/>
            <person name="Ying F."/>
            <person name="Zhai J."/>
            <person name="Zhou L."/>
            <person name="Zuber A."/>
            <person name="Denarie J."/>
            <person name="Dixon R.A."/>
            <person name="May G.D."/>
            <person name="Schwartz D.C."/>
            <person name="Rogers J."/>
            <person name="Quetier F."/>
            <person name="Town C.D."/>
            <person name="Roe B.A."/>
        </authorList>
    </citation>
    <scope>NUCLEOTIDE SEQUENCE [LARGE SCALE GENOMIC DNA]</scope>
    <source>
        <strain evidence="9">A17</strain>
        <strain evidence="10 11">cv. Jemalong A17</strain>
    </source>
</reference>
<keyword evidence="6" id="KW-0809">Transit peptide</keyword>
<dbReference type="EnsemblPlants" id="KEH23038">
    <property type="protein sequence ID" value="KEH23038"/>
    <property type="gene ID" value="MTR_7g064190"/>
</dbReference>
<evidence type="ECO:0000313" key="10">
    <source>
        <dbReference type="EnsemblPlants" id="KEH23038"/>
    </source>
</evidence>
<dbReference type="PANTHER" id="PTHR31038:SF10">
    <property type="entry name" value="OS04G0524400 PROTEIN"/>
    <property type="match status" value="1"/>
</dbReference>
<dbReference type="EMBL" id="CM001223">
    <property type="protein sequence ID" value="KEH23038.1"/>
    <property type="molecule type" value="Genomic_DNA"/>
</dbReference>
<sequence>MYFVLHVTCFPNIHAGVFLGVSSNTRYQVINGLERLVEASPMVKQVPPVALAFTVSVRFANNVYGGMQFVDWARWSGVQ</sequence>
<keyword evidence="3" id="KW-0150">Chloroplast</keyword>
<evidence type="ECO:0000313" key="9">
    <source>
        <dbReference type="EMBL" id="KEH23038.1"/>
    </source>
</evidence>
<name>A0A072U1K6_MEDTR</name>
<reference evidence="10" key="3">
    <citation type="submission" date="2015-04" db="UniProtKB">
        <authorList>
            <consortium name="EnsemblPlants"/>
        </authorList>
    </citation>
    <scope>IDENTIFICATION</scope>
    <source>
        <strain evidence="10">cv. Jemalong A17</strain>
    </source>
</reference>
<dbReference type="Pfam" id="PF11891">
    <property type="entry name" value="RETICULATA-like"/>
    <property type="match status" value="1"/>
</dbReference>
<evidence type="ECO:0000256" key="3">
    <source>
        <dbReference type="ARBA" id="ARBA00022528"/>
    </source>
</evidence>
<evidence type="ECO:0000256" key="4">
    <source>
        <dbReference type="ARBA" id="ARBA00022640"/>
    </source>
</evidence>
<keyword evidence="5" id="KW-0812">Transmembrane</keyword>
<proteinExistence type="inferred from homology"/>
<dbReference type="Proteomes" id="UP000002051">
    <property type="component" value="Unassembled WGS sequence"/>
</dbReference>
<keyword evidence="4" id="KW-0934">Plastid</keyword>
<keyword evidence="11" id="KW-1185">Reference proteome</keyword>
<comment type="similarity">
    <text evidence="2">Belongs to the RETICULATA family.</text>
</comment>
<evidence type="ECO:0000256" key="8">
    <source>
        <dbReference type="ARBA" id="ARBA00023136"/>
    </source>
</evidence>
<dbReference type="HOGENOM" id="CLU_2609696_0_0_1"/>
<evidence type="ECO:0000256" key="1">
    <source>
        <dbReference type="ARBA" id="ARBA00004508"/>
    </source>
</evidence>
<dbReference type="STRING" id="3880.A0A072U1K6"/>
<gene>
    <name evidence="9" type="ordered locus">MTR_7g064190</name>
</gene>
<evidence type="ECO:0000256" key="2">
    <source>
        <dbReference type="ARBA" id="ARBA00010793"/>
    </source>
</evidence>
<dbReference type="GO" id="GO:0031969">
    <property type="term" value="C:chloroplast membrane"/>
    <property type="evidence" value="ECO:0007669"/>
    <property type="project" value="UniProtKB-SubCell"/>
</dbReference>
<comment type="subcellular location">
    <subcellularLocation>
        <location evidence="1">Plastid</location>
        <location evidence="1">Chloroplast membrane</location>
        <topology evidence="1">Multi-pass membrane protein</topology>
    </subcellularLocation>
</comment>
<dbReference type="PANTHER" id="PTHR31038">
    <property type="entry name" value="EXPRESSED PROTEIN-RELATED"/>
    <property type="match status" value="1"/>
</dbReference>
<reference evidence="9 11" key="2">
    <citation type="journal article" date="2014" name="BMC Genomics">
        <title>An improved genome release (version Mt4.0) for the model legume Medicago truncatula.</title>
        <authorList>
            <person name="Tang H."/>
            <person name="Krishnakumar V."/>
            <person name="Bidwell S."/>
            <person name="Rosen B."/>
            <person name="Chan A."/>
            <person name="Zhou S."/>
            <person name="Gentzbittel L."/>
            <person name="Childs K.L."/>
            <person name="Yandell M."/>
            <person name="Gundlach H."/>
            <person name="Mayer K.F."/>
            <person name="Schwartz D.C."/>
            <person name="Town C.D."/>
        </authorList>
    </citation>
    <scope>GENOME REANNOTATION</scope>
    <source>
        <strain evidence="9">A17</strain>
        <strain evidence="10 11">cv. Jemalong A17</strain>
    </source>
</reference>
<evidence type="ECO:0000256" key="5">
    <source>
        <dbReference type="ARBA" id="ARBA00022692"/>
    </source>
</evidence>
<evidence type="ECO:0000256" key="6">
    <source>
        <dbReference type="ARBA" id="ARBA00022946"/>
    </source>
</evidence>
<protein>
    <submittedName>
        <fullName evidence="9">Plant/K8E10-2 protein</fullName>
    </submittedName>
</protein>
<keyword evidence="8" id="KW-0472">Membrane</keyword>
<evidence type="ECO:0000256" key="7">
    <source>
        <dbReference type="ARBA" id="ARBA00022989"/>
    </source>
</evidence>
<organism evidence="9 11">
    <name type="scientific">Medicago truncatula</name>
    <name type="common">Barrel medic</name>
    <name type="synonym">Medicago tribuloides</name>
    <dbReference type="NCBI Taxonomy" id="3880"/>
    <lineage>
        <taxon>Eukaryota</taxon>
        <taxon>Viridiplantae</taxon>
        <taxon>Streptophyta</taxon>
        <taxon>Embryophyta</taxon>
        <taxon>Tracheophyta</taxon>
        <taxon>Spermatophyta</taxon>
        <taxon>Magnoliopsida</taxon>
        <taxon>eudicotyledons</taxon>
        <taxon>Gunneridae</taxon>
        <taxon>Pentapetalae</taxon>
        <taxon>rosids</taxon>
        <taxon>fabids</taxon>
        <taxon>Fabales</taxon>
        <taxon>Fabaceae</taxon>
        <taxon>Papilionoideae</taxon>
        <taxon>50 kb inversion clade</taxon>
        <taxon>NPAAA clade</taxon>
        <taxon>Hologalegina</taxon>
        <taxon>IRL clade</taxon>
        <taxon>Trifolieae</taxon>
        <taxon>Medicago</taxon>
    </lineage>
</organism>
<dbReference type="InterPro" id="IPR021825">
    <property type="entry name" value="RETICULATA-related"/>
</dbReference>
<accession>A0A072U1K6</accession>
<keyword evidence="7" id="KW-1133">Transmembrane helix</keyword>
<evidence type="ECO:0000313" key="11">
    <source>
        <dbReference type="Proteomes" id="UP000002051"/>
    </source>
</evidence>
<dbReference type="AlphaFoldDB" id="A0A072U1K6"/>